<dbReference type="InterPro" id="IPR000073">
    <property type="entry name" value="AB_hydrolase_1"/>
</dbReference>
<feature type="domain" description="AB hydrolase-1" evidence="1">
    <location>
        <begin position="17"/>
        <end position="252"/>
    </location>
</feature>
<dbReference type="Gene3D" id="3.40.50.1820">
    <property type="entry name" value="alpha/beta hydrolase"/>
    <property type="match status" value="1"/>
</dbReference>
<protein>
    <submittedName>
        <fullName evidence="2">Alpha/beta hydrolase</fullName>
    </submittedName>
</protein>
<dbReference type="PANTHER" id="PTHR43433">
    <property type="entry name" value="HYDROLASE, ALPHA/BETA FOLD FAMILY PROTEIN"/>
    <property type="match status" value="1"/>
</dbReference>
<reference evidence="2 3" key="1">
    <citation type="submission" date="2021-01" db="EMBL/GenBank/DDBJ databases">
        <title>Whole genome shotgun sequence of Asanoa iriomotensis NBRC 100142.</title>
        <authorList>
            <person name="Komaki H."/>
            <person name="Tamura T."/>
        </authorList>
    </citation>
    <scope>NUCLEOTIDE SEQUENCE [LARGE SCALE GENOMIC DNA]</scope>
    <source>
        <strain evidence="2 3">NBRC 100142</strain>
    </source>
</reference>
<dbReference type="InterPro" id="IPR050471">
    <property type="entry name" value="AB_hydrolase"/>
</dbReference>
<dbReference type="Pfam" id="PF12697">
    <property type="entry name" value="Abhydrolase_6"/>
    <property type="match status" value="1"/>
</dbReference>
<accession>A0ABQ4CD58</accession>
<sequence length="260" mass="28167">MPGGYLHYQVRGAGPDVVLFNGATADLRMWESTLDWLAGVARVTMFDCRDTGLSSPGTAPYSEVDDVAAVFDAAGVTDAVLVGSSEGARRALAFAHQHAARVRRVVAVSGAFGEFPDPTPEEAAARQEMHAVFAKIDHALETDGVRAAAEIDIDVWAPALDAYHRRKLVGLQVANAHRITLAHYHGRELDPPVKTRFHEITVSVTAVVGGREFAGSRLWAERIVRQAPHATLTVIPEADHFAMLSAPEQFERVLREALTS</sequence>
<evidence type="ECO:0000313" key="3">
    <source>
        <dbReference type="Proteomes" id="UP000624325"/>
    </source>
</evidence>
<dbReference type="SUPFAM" id="SSF53474">
    <property type="entry name" value="alpha/beta-Hydrolases"/>
    <property type="match status" value="1"/>
</dbReference>
<comment type="caution">
    <text evidence="2">The sequence shown here is derived from an EMBL/GenBank/DDBJ whole genome shotgun (WGS) entry which is preliminary data.</text>
</comment>
<dbReference type="Proteomes" id="UP000624325">
    <property type="component" value="Unassembled WGS sequence"/>
</dbReference>
<dbReference type="PANTHER" id="PTHR43433:SF1">
    <property type="entry name" value="BLL5160 PROTEIN"/>
    <property type="match status" value="1"/>
</dbReference>
<gene>
    <name evidence="2" type="ORF">Air01nite_68040</name>
</gene>
<name>A0ABQ4CD58_9ACTN</name>
<dbReference type="GO" id="GO:0016787">
    <property type="term" value="F:hydrolase activity"/>
    <property type="evidence" value="ECO:0007669"/>
    <property type="project" value="UniProtKB-KW"/>
</dbReference>
<keyword evidence="2" id="KW-0378">Hydrolase</keyword>
<dbReference type="EMBL" id="BONC01000074">
    <property type="protein sequence ID" value="GIF60709.1"/>
    <property type="molecule type" value="Genomic_DNA"/>
</dbReference>
<proteinExistence type="predicted"/>
<evidence type="ECO:0000313" key="2">
    <source>
        <dbReference type="EMBL" id="GIF60709.1"/>
    </source>
</evidence>
<organism evidence="2 3">
    <name type="scientific">Asanoa iriomotensis</name>
    <dbReference type="NCBI Taxonomy" id="234613"/>
    <lineage>
        <taxon>Bacteria</taxon>
        <taxon>Bacillati</taxon>
        <taxon>Actinomycetota</taxon>
        <taxon>Actinomycetes</taxon>
        <taxon>Micromonosporales</taxon>
        <taxon>Micromonosporaceae</taxon>
        <taxon>Asanoa</taxon>
    </lineage>
</organism>
<keyword evidence="3" id="KW-1185">Reference proteome</keyword>
<evidence type="ECO:0000259" key="1">
    <source>
        <dbReference type="Pfam" id="PF12697"/>
    </source>
</evidence>
<dbReference type="InterPro" id="IPR029058">
    <property type="entry name" value="AB_hydrolase_fold"/>
</dbReference>